<keyword evidence="11" id="KW-0813">Transport</keyword>
<dbReference type="GO" id="GO:0140114">
    <property type="term" value="P:cellular detoxification of fluoride"/>
    <property type="evidence" value="ECO:0007669"/>
    <property type="project" value="UniProtKB-UniRule"/>
</dbReference>
<comment type="activity regulation">
    <text evidence="11">Na(+) is not transported, but it plays an essential structural role and its presence is essential for fluoride channel function.</text>
</comment>
<evidence type="ECO:0000313" key="12">
    <source>
        <dbReference type="EMBL" id="PEN05555.1"/>
    </source>
</evidence>
<evidence type="ECO:0000256" key="1">
    <source>
        <dbReference type="ARBA" id="ARBA00004651"/>
    </source>
</evidence>
<dbReference type="EMBL" id="PDEP01000013">
    <property type="protein sequence ID" value="PEN05555.1"/>
    <property type="molecule type" value="Genomic_DNA"/>
</dbReference>
<dbReference type="Proteomes" id="UP000221024">
    <property type="component" value="Unassembled WGS sequence"/>
</dbReference>
<keyword evidence="4 11" id="KW-0812">Transmembrane</keyword>
<evidence type="ECO:0000256" key="9">
    <source>
        <dbReference type="ARBA" id="ARBA00035120"/>
    </source>
</evidence>
<gene>
    <name evidence="11" type="primary">fluC</name>
    <name evidence="11" type="synonym">crcB</name>
    <name evidence="12" type="ORF">CRI93_12735</name>
</gene>
<dbReference type="GO" id="GO:0062054">
    <property type="term" value="F:fluoride channel activity"/>
    <property type="evidence" value="ECO:0007669"/>
    <property type="project" value="UniProtKB-UniRule"/>
</dbReference>
<evidence type="ECO:0000256" key="8">
    <source>
        <dbReference type="ARBA" id="ARBA00023303"/>
    </source>
</evidence>
<dbReference type="PANTHER" id="PTHR28259:SF1">
    <property type="entry name" value="FLUORIDE EXPORT PROTEIN 1-RELATED"/>
    <property type="match status" value="1"/>
</dbReference>
<evidence type="ECO:0000256" key="5">
    <source>
        <dbReference type="ARBA" id="ARBA00022989"/>
    </source>
</evidence>
<comment type="catalytic activity">
    <reaction evidence="10">
        <text>fluoride(in) = fluoride(out)</text>
        <dbReference type="Rhea" id="RHEA:76159"/>
        <dbReference type="ChEBI" id="CHEBI:17051"/>
    </reaction>
    <physiologicalReaction direction="left-to-right" evidence="10">
        <dbReference type="Rhea" id="RHEA:76160"/>
    </physiologicalReaction>
</comment>
<comment type="similarity">
    <text evidence="9 11">Belongs to the fluoride channel Fluc/FEX (TC 1.A.43) family.</text>
</comment>
<keyword evidence="8 11" id="KW-0407">Ion channel</keyword>
<keyword evidence="13" id="KW-1185">Reference proteome</keyword>
<keyword evidence="11" id="KW-0915">Sodium</keyword>
<evidence type="ECO:0000256" key="4">
    <source>
        <dbReference type="ARBA" id="ARBA00022692"/>
    </source>
</evidence>
<feature type="binding site" evidence="11">
    <location>
        <position position="76"/>
    </location>
    <ligand>
        <name>Na(+)</name>
        <dbReference type="ChEBI" id="CHEBI:29101"/>
        <note>structural</note>
    </ligand>
</feature>
<organism evidence="12 13">
    <name type="scientific">Longimonas halophila</name>
    <dbReference type="NCBI Taxonomy" id="1469170"/>
    <lineage>
        <taxon>Bacteria</taxon>
        <taxon>Pseudomonadati</taxon>
        <taxon>Rhodothermota</taxon>
        <taxon>Rhodothermia</taxon>
        <taxon>Rhodothermales</taxon>
        <taxon>Salisaetaceae</taxon>
        <taxon>Longimonas</taxon>
    </lineage>
</organism>
<dbReference type="PANTHER" id="PTHR28259">
    <property type="entry name" value="FLUORIDE EXPORT PROTEIN 1-RELATED"/>
    <property type="match status" value="1"/>
</dbReference>
<keyword evidence="7 11" id="KW-0472">Membrane</keyword>
<dbReference type="GO" id="GO:0046872">
    <property type="term" value="F:metal ion binding"/>
    <property type="evidence" value="ECO:0007669"/>
    <property type="project" value="UniProtKB-KW"/>
</dbReference>
<comment type="subcellular location">
    <subcellularLocation>
        <location evidence="1 11">Cell membrane</location>
        <topology evidence="1 11">Multi-pass membrane protein</topology>
    </subcellularLocation>
</comment>
<evidence type="ECO:0000256" key="10">
    <source>
        <dbReference type="ARBA" id="ARBA00035585"/>
    </source>
</evidence>
<sequence>MLLPLALACAAAFGAVARYATSVWMQQYQSTSLGGTLVANVLGAFGAGLVAGAALSGMLPSGWHLVLSTGFLGAYTTFSTWMVESATLLRKGRWRLLLGYTLGSTLLGTAAAALGLALML</sequence>
<keyword evidence="11" id="KW-0479">Metal-binding</keyword>
<protein>
    <recommendedName>
        <fullName evidence="11">Fluoride-specific ion channel FluC</fullName>
    </recommendedName>
</protein>
<keyword evidence="6 11" id="KW-0406">Ion transport</keyword>
<dbReference type="GO" id="GO:0005886">
    <property type="term" value="C:plasma membrane"/>
    <property type="evidence" value="ECO:0007669"/>
    <property type="project" value="UniProtKB-SubCell"/>
</dbReference>
<evidence type="ECO:0000256" key="7">
    <source>
        <dbReference type="ARBA" id="ARBA00023136"/>
    </source>
</evidence>
<feature type="transmembrane region" description="Helical" evidence="11">
    <location>
        <begin position="33"/>
        <end position="55"/>
    </location>
</feature>
<accession>A0A2H3NYB3</accession>
<evidence type="ECO:0000256" key="11">
    <source>
        <dbReference type="HAMAP-Rule" id="MF_00454"/>
    </source>
</evidence>
<feature type="binding site" evidence="11">
    <location>
        <position position="73"/>
    </location>
    <ligand>
        <name>Na(+)</name>
        <dbReference type="ChEBI" id="CHEBI:29101"/>
        <note>structural</note>
    </ligand>
</feature>
<dbReference type="RefSeq" id="WP_098063018.1">
    <property type="nucleotide sequence ID" value="NZ_PDEP01000013.1"/>
</dbReference>
<name>A0A2H3NYB3_9BACT</name>
<evidence type="ECO:0000256" key="3">
    <source>
        <dbReference type="ARBA" id="ARBA00022519"/>
    </source>
</evidence>
<dbReference type="Pfam" id="PF02537">
    <property type="entry name" value="CRCB"/>
    <property type="match status" value="1"/>
</dbReference>
<comment type="caution">
    <text evidence="12">The sequence shown here is derived from an EMBL/GenBank/DDBJ whole genome shotgun (WGS) entry which is preliminary data.</text>
</comment>
<feature type="transmembrane region" description="Helical" evidence="11">
    <location>
        <begin position="94"/>
        <end position="118"/>
    </location>
</feature>
<evidence type="ECO:0000256" key="2">
    <source>
        <dbReference type="ARBA" id="ARBA00022475"/>
    </source>
</evidence>
<feature type="transmembrane region" description="Helical" evidence="11">
    <location>
        <begin position="62"/>
        <end position="82"/>
    </location>
</feature>
<dbReference type="InterPro" id="IPR003691">
    <property type="entry name" value="FluC"/>
</dbReference>
<keyword evidence="2 11" id="KW-1003">Cell membrane</keyword>
<reference evidence="12 13" key="1">
    <citation type="submission" date="2017-10" db="EMBL/GenBank/DDBJ databases">
        <title>Draft genome of Longimonas halophila.</title>
        <authorList>
            <person name="Goh K.M."/>
            <person name="Shamsir M.S."/>
            <person name="Lim S.W."/>
        </authorList>
    </citation>
    <scope>NUCLEOTIDE SEQUENCE [LARGE SCALE GENOMIC DNA]</scope>
    <source>
        <strain evidence="12 13">KCTC 42399</strain>
    </source>
</reference>
<keyword evidence="5 11" id="KW-1133">Transmembrane helix</keyword>
<keyword evidence="3" id="KW-0997">Cell inner membrane</keyword>
<dbReference type="AlphaFoldDB" id="A0A2H3NYB3"/>
<evidence type="ECO:0000313" key="13">
    <source>
        <dbReference type="Proteomes" id="UP000221024"/>
    </source>
</evidence>
<comment type="function">
    <text evidence="11">Fluoride-specific ion channel. Important for reducing fluoride concentration in the cell, thus reducing its toxicity.</text>
</comment>
<dbReference type="PRINTS" id="PR01414">
    <property type="entry name" value="CCMBBIOGNSIS"/>
</dbReference>
<proteinExistence type="inferred from homology"/>
<evidence type="ECO:0000256" key="6">
    <source>
        <dbReference type="ARBA" id="ARBA00023065"/>
    </source>
</evidence>
<dbReference type="HAMAP" id="MF_00454">
    <property type="entry name" value="FluC"/>
    <property type="match status" value="1"/>
</dbReference>